<dbReference type="STRING" id="81824.A9UYK6"/>
<comment type="subcellular location">
    <subcellularLocation>
        <location evidence="1">Membrane</location>
        <topology evidence="1">Multi-pass membrane protein</topology>
    </subcellularLocation>
</comment>
<dbReference type="PANTHER" id="PTHR22950:SF461">
    <property type="entry name" value="AMINO ACID TRANSPORTER TRANSMEMBRANE DOMAIN-CONTAINING PROTEIN"/>
    <property type="match status" value="1"/>
</dbReference>
<sequence>MTDDRKPLLSVNQQDGHANVDIEYREGSSSQGHGHGHGNSWVASSSIIVAQMLGAGVLGLPYAASQMGWIGAIIILCVITAFSIYGGLLLGKLRGKNLDIVSYAQLAEYVSDYAGHGKLWRTFVSAIGNTYVLGSCTIYLTTCKLSLEQIFQKCPDAASTVSAACSDTGCYSHGIADLSNTTWLIIAALILYPLVHIRTLSEAGIVSYVGCGTIAFVNAVIVVHSLTTVSAKHHHAAETDLYPASLKDFVNGLTALTFAYGGHVLMIDIQAVMKQPADWPKALYSSQLFMFANYCIIGFLGYAVYGRDVKAPITLSLPDNGLRLATNVCLFIHVAMAYCINSCVLVTNLVEIIWPGTLTAAKATKRQVILRWGFVGTLTLGFAIAISLVVPFFSDLMNVYSSLGIFSLSFAVPVIFYILIEPSLRGFNKIINYGLVLIAIVGCVMGMWAAIEDIADKWKTCHYSI</sequence>
<protein>
    <recommendedName>
        <fullName evidence="6">Amino acid transporter transmembrane domain-containing protein</fullName>
    </recommendedName>
</protein>
<dbReference type="Proteomes" id="UP000001357">
    <property type="component" value="Unassembled WGS sequence"/>
</dbReference>
<feature type="transmembrane region" description="Helical" evidence="5">
    <location>
        <begin position="399"/>
        <end position="419"/>
    </location>
</feature>
<dbReference type="GO" id="GO:0016020">
    <property type="term" value="C:membrane"/>
    <property type="evidence" value="ECO:0007669"/>
    <property type="project" value="UniProtKB-SubCell"/>
</dbReference>
<dbReference type="PANTHER" id="PTHR22950">
    <property type="entry name" value="AMINO ACID TRANSPORTER"/>
    <property type="match status" value="1"/>
</dbReference>
<dbReference type="GeneID" id="5890877"/>
<feature type="transmembrane region" description="Helical" evidence="5">
    <location>
        <begin position="41"/>
        <end position="63"/>
    </location>
</feature>
<keyword evidence="4 5" id="KW-0472">Membrane</keyword>
<dbReference type="eggNOG" id="KOG4303">
    <property type="taxonomic scope" value="Eukaryota"/>
</dbReference>
<evidence type="ECO:0000313" key="7">
    <source>
        <dbReference type="EMBL" id="EDQ89622.1"/>
    </source>
</evidence>
<evidence type="ECO:0000256" key="3">
    <source>
        <dbReference type="ARBA" id="ARBA00022989"/>
    </source>
</evidence>
<keyword evidence="8" id="KW-1185">Reference proteome</keyword>
<dbReference type="InterPro" id="IPR013057">
    <property type="entry name" value="AA_transpt_TM"/>
</dbReference>
<dbReference type="Pfam" id="PF01490">
    <property type="entry name" value="Aa_trans"/>
    <property type="match status" value="1"/>
</dbReference>
<evidence type="ECO:0000256" key="2">
    <source>
        <dbReference type="ARBA" id="ARBA00022692"/>
    </source>
</evidence>
<dbReference type="AlphaFoldDB" id="A9UYK6"/>
<feature type="domain" description="Amino acid transporter transmembrane" evidence="6">
    <location>
        <begin position="38"/>
        <end position="451"/>
    </location>
</feature>
<organism evidence="7 8">
    <name type="scientific">Monosiga brevicollis</name>
    <name type="common">Choanoflagellate</name>
    <dbReference type="NCBI Taxonomy" id="81824"/>
    <lineage>
        <taxon>Eukaryota</taxon>
        <taxon>Choanoflagellata</taxon>
        <taxon>Craspedida</taxon>
        <taxon>Salpingoecidae</taxon>
        <taxon>Monosiga</taxon>
    </lineage>
</organism>
<evidence type="ECO:0000256" key="1">
    <source>
        <dbReference type="ARBA" id="ARBA00004141"/>
    </source>
</evidence>
<dbReference type="KEGG" id="mbr:MONBRDRAFT_25158"/>
<reference evidence="7 8" key="1">
    <citation type="journal article" date="2008" name="Nature">
        <title>The genome of the choanoflagellate Monosiga brevicollis and the origin of metazoans.</title>
        <authorList>
            <consortium name="JGI Sequencing"/>
            <person name="King N."/>
            <person name="Westbrook M.J."/>
            <person name="Young S.L."/>
            <person name="Kuo A."/>
            <person name="Abedin M."/>
            <person name="Chapman J."/>
            <person name="Fairclough S."/>
            <person name="Hellsten U."/>
            <person name="Isogai Y."/>
            <person name="Letunic I."/>
            <person name="Marr M."/>
            <person name="Pincus D."/>
            <person name="Putnam N."/>
            <person name="Rokas A."/>
            <person name="Wright K.J."/>
            <person name="Zuzow R."/>
            <person name="Dirks W."/>
            <person name="Good M."/>
            <person name="Goodstein D."/>
            <person name="Lemons D."/>
            <person name="Li W."/>
            <person name="Lyons J.B."/>
            <person name="Morris A."/>
            <person name="Nichols S."/>
            <person name="Richter D.J."/>
            <person name="Salamov A."/>
            <person name="Bork P."/>
            <person name="Lim W.A."/>
            <person name="Manning G."/>
            <person name="Miller W.T."/>
            <person name="McGinnis W."/>
            <person name="Shapiro H."/>
            <person name="Tjian R."/>
            <person name="Grigoriev I.V."/>
            <person name="Rokhsar D."/>
        </authorList>
    </citation>
    <scope>NUCLEOTIDE SEQUENCE [LARGE SCALE GENOMIC DNA]</scope>
    <source>
        <strain evidence="8">MX1 / ATCC 50154</strain>
    </source>
</reference>
<evidence type="ECO:0000313" key="8">
    <source>
        <dbReference type="Proteomes" id="UP000001357"/>
    </source>
</evidence>
<evidence type="ECO:0000256" key="5">
    <source>
        <dbReference type="SAM" id="Phobius"/>
    </source>
</evidence>
<feature type="transmembrane region" description="Helical" evidence="5">
    <location>
        <begin position="368"/>
        <end position="393"/>
    </location>
</feature>
<dbReference type="RefSeq" id="XP_001745651.1">
    <property type="nucleotide sequence ID" value="XM_001745599.1"/>
</dbReference>
<proteinExistence type="predicted"/>
<dbReference type="Gene3D" id="1.20.1740.10">
    <property type="entry name" value="Amino acid/polyamine transporter I"/>
    <property type="match status" value="1"/>
</dbReference>
<feature type="transmembrane region" description="Helical" evidence="5">
    <location>
        <begin position="288"/>
        <end position="305"/>
    </location>
</feature>
<feature type="transmembrane region" description="Helical" evidence="5">
    <location>
        <begin position="69"/>
        <end position="90"/>
    </location>
</feature>
<evidence type="ECO:0000259" key="6">
    <source>
        <dbReference type="Pfam" id="PF01490"/>
    </source>
</evidence>
<gene>
    <name evidence="7" type="ORF">MONBRDRAFT_25158</name>
</gene>
<dbReference type="EMBL" id="CH991550">
    <property type="protein sequence ID" value="EDQ89622.1"/>
    <property type="molecule type" value="Genomic_DNA"/>
</dbReference>
<keyword evidence="2 5" id="KW-0812">Transmembrane</keyword>
<feature type="transmembrane region" description="Helical" evidence="5">
    <location>
        <begin position="325"/>
        <end position="347"/>
    </location>
</feature>
<keyword evidence="3 5" id="KW-1133">Transmembrane helix</keyword>
<dbReference type="FunFam" id="1.20.1740.10:FF:000148">
    <property type="entry name" value="Predicted protein"/>
    <property type="match status" value="1"/>
</dbReference>
<dbReference type="OMA" id="IGAVCTM"/>
<dbReference type="InParanoid" id="A9UYK6"/>
<feature type="transmembrane region" description="Helical" evidence="5">
    <location>
        <begin position="431"/>
        <end position="451"/>
    </location>
</feature>
<feature type="transmembrane region" description="Helical" evidence="5">
    <location>
        <begin position="205"/>
        <end position="229"/>
    </location>
</feature>
<evidence type="ECO:0000256" key="4">
    <source>
        <dbReference type="ARBA" id="ARBA00023136"/>
    </source>
</evidence>
<name>A9UYK6_MONBE</name>
<accession>A9UYK6</accession>